<dbReference type="GO" id="GO:0004049">
    <property type="term" value="F:anthranilate synthase activity"/>
    <property type="evidence" value="ECO:0007669"/>
    <property type="project" value="UniProtKB-EC"/>
</dbReference>
<organism evidence="9 10">
    <name type="scientific">Cafeteria roenbergensis</name>
    <name type="common">Marine flagellate</name>
    <dbReference type="NCBI Taxonomy" id="33653"/>
    <lineage>
        <taxon>Eukaryota</taxon>
        <taxon>Sar</taxon>
        <taxon>Stramenopiles</taxon>
        <taxon>Bigyra</taxon>
        <taxon>Opalozoa</taxon>
        <taxon>Bicosoecida</taxon>
        <taxon>Cafeteriaceae</taxon>
        <taxon>Cafeteria</taxon>
    </lineage>
</organism>
<dbReference type="PRINTS" id="PR00097">
    <property type="entry name" value="ANTSNTHASEII"/>
</dbReference>
<dbReference type="Proteomes" id="UP000323011">
    <property type="component" value="Unassembled WGS sequence"/>
</dbReference>
<dbReference type="AlphaFoldDB" id="A0A5A8CSJ1"/>
<keyword evidence="10" id="KW-1185">Reference proteome</keyword>
<dbReference type="Gene3D" id="3.40.50.880">
    <property type="match status" value="1"/>
</dbReference>
<accession>A0A5A8CSJ1</accession>
<evidence type="ECO:0000256" key="4">
    <source>
        <dbReference type="ARBA" id="ARBA00020654"/>
    </source>
</evidence>
<comment type="pathway">
    <text evidence="1">Amino-acid biosynthesis; L-tryptophan biosynthesis; L-tryptophan from chorismate: step 1/5.</text>
</comment>
<feature type="domain" description="Glutamine amidotransferase" evidence="8">
    <location>
        <begin position="195"/>
        <end position="235"/>
    </location>
</feature>
<evidence type="ECO:0000313" key="10">
    <source>
        <dbReference type="Proteomes" id="UP000323011"/>
    </source>
</evidence>
<keyword evidence="5" id="KW-0028">Amino-acid biosynthesis</keyword>
<dbReference type="GO" id="GO:0005829">
    <property type="term" value="C:cytosol"/>
    <property type="evidence" value="ECO:0007669"/>
    <property type="project" value="TreeGrafter"/>
</dbReference>
<dbReference type="GO" id="GO:0000162">
    <property type="term" value="P:L-tryptophan biosynthetic process"/>
    <property type="evidence" value="ECO:0007669"/>
    <property type="project" value="UniProtKB-KW"/>
</dbReference>
<dbReference type="PRINTS" id="PR00096">
    <property type="entry name" value="GATASE"/>
</dbReference>
<keyword evidence="5" id="KW-0822">Tryptophan biosynthesis</keyword>
<evidence type="ECO:0000256" key="7">
    <source>
        <dbReference type="ARBA" id="ARBA00082672"/>
    </source>
</evidence>
<dbReference type="PROSITE" id="PS51273">
    <property type="entry name" value="GATASE_TYPE_1"/>
    <property type="match status" value="1"/>
</dbReference>
<dbReference type="InterPro" id="IPR006221">
    <property type="entry name" value="TrpG/PapA_dom"/>
</dbReference>
<dbReference type="CDD" id="cd01743">
    <property type="entry name" value="GATase1_Anthranilate_Synthase"/>
    <property type="match status" value="1"/>
</dbReference>
<protein>
    <recommendedName>
        <fullName evidence="4">Anthranilate synthase component 2</fullName>
        <ecNumber evidence="3">4.1.3.27</ecNumber>
    </recommendedName>
    <alternativeName>
        <fullName evidence="7">Anthranilate synthase, glutamine amidotransferase component</fullName>
    </alternativeName>
</protein>
<reference evidence="9 10" key="1">
    <citation type="submission" date="2019-07" db="EMBL/GenBank/DDBJ databases">
        <title>Genomes of Cafeteria roenbergensis.</title>
        <authorList>
            <person name="Fischer M.G."/>
            <person name="Hackl T."/>
            <person name="Roman M."/>
        </authorList>
    </citation>
    <scope>NUCLEOTIDE SEQUENCE [LARGE SCALE GENOMIC DNA]</scope>
    <source>
        <strain evidence="9 10">BVI</strain>
    </source>
</reference>
<keyword evidence="5" id="KW-0057">Aromatic amino acid biosynthesis</keyword>
<evidence type="ECO:0000256" key="1">
    <source>
        <dbReference type="ARBA" id="ARBA00004873"/>
    </source>
</evidence>
<dbReference type="EMBL" id="VLTN01000005">
    <property type="protein sequence ID" value="KAA0156026.1"/>
    <property type="molecule type" value="Genomic_DNA"/>
</dbReference>
<dbReference type="SUPFAM" id="SSF52317">
    <property type="entry name" value="Class I glutamine amidotransferase-like"/>
    <property type="match status" value="1"/>
</dbReference>
<dbReference type="OMA" id="HKRFKIE"/>
<evidence type="ECO:0000259" key="8">
    <source>
        <dbReference type="Pfam" id="PF00117"/>
    </source>
</evidence>
<evidence type="ECO:0000313" key="9">
    <source>
        <dbReference type="EMBL" id="KAA0156026.1"/>
    </source>
</evidence>
<dbReference type="EC" id="4.1.3.27" evidence="3"/>
<evidence type="ECO:0000256" key="6">
    <source>
        <dbReference type="ARBA" id="ARBA00022962"/>
    </source>
</evidence>
<evidence type="ECO:0000256" key="3">
    <source>
        <dbReference type="ARBA" id="ARBA00012266"/>
    </source>
</evidence>
<feature type="domain" description="Glutamine amidotransferase" evidence="8">
    <location>
        <begin position="17"/>
        <end position="164"/>
    </location>
</feature>
<comment type="caution">
    <text evidence="9">The sequence shown here is derived from an EMBL/GenBank/DDBJ whole genome shotgun (WGS) entry which is preliminary data.</text>
</comment>
<evidence type="ECO:0000256" key="5">
    <source>
        <dbReference type="ARBA" id="ARBA00022822"/>
    </source>
</evidence>
<comment type="subunit">
    <text evidence="2">Tetramer of two components I and two components II.</text>
</comment>
<dbReference type="PANTHER" id="PTHR43418:SF4">
    <property type="entry name" value="MULTIFUNCTIONAL TRYPTOPHAN BIOSYNTHESIS PROTEIN"/>
    <property type="match status" value="1"/>
</dbReference>
<proteinExistence type="predicted"/>
<evidence type="ECO:0000256" key="2">
    <source>
        <dbReference type="ARBA" id="ARBA00011743"/>
    </source>
</evidence>
<dbReference type="Pfam" id="PF00117">
    <property type="entry name" value="GATase"/>
    <property type="match status" value="2"/>
</dbReference>
<dbReference type="InterPro" id="IPR017926">
    <property type="entry name" value="GATASE"/>
</dbReference>
<name>A0A5A8CSJ1_CAFRO</name>
<keyword evidence="6" id="KW-0315">Glutamine amidotransferase</keyword>
<dbReference type="PRINTS" id="PR00099">
    <property type="entry name" value="CPSGATASE"/>
</dbReference>
<sequence>MEAPAPVPGADKGITVFIDNFDSFTYNVVQYFQQLGANVRVFRNDAVTIEELDALAPARLVVSPGPGAPADAGISMDAIRHFAGKIPVLGVCLGHQAIVEVFGGRVVGAGEIMHGKQSHIHHADEGVFEGLPSPLMACRYHSLAADPATLPSCLRVTCFSERGQAESPPVEAAGDPACMTRLPADAPKDVPAPTRHDDDVIQGVRHEELSVEGVQFHPESIATQGGHAMFAAFLRRTSGKWES</sequence>
<gene>
    <name evidence="9" type="ORF">FNF29_01444</name>
</gene>
<dbReference type="PANTHER" id="PTHR43418">
    <property type="entry name" value="MULTIFUNCTIONAL TRYPTOPHAN BIOSYNTHESIS PROTEIN-RELATED"/>
    <property type="match status" value="1"/>
</dbReference>
<dbReference type="InterPro" id="IPR029062">
    <property type="entry name" value="Class_I_gatase-like"/>
</dbReference>
<dbReference type="InterPro" id="IPR050472">
    <property type="entry name" value="Anth_synth/Amidotransfase"/>
</dbReference>
<dbReference type="NCBIfam" id="TIGR00566">
    <property type="entry name" value="trpG_papA"/>
    <property type="match status" value="1"/>
</dbReference>
<dbReference type="FunFam" id="3.40.50.880:FF:000003">
    <property type="entry name" value="Anthranilate synthase component II"/>
    <property type="match status" value="1"/>
</dbReference>